<feature type="region of interest" description="Disordered" evidence="1">
    <location>
        <begin position="166"/>
        <end position="188"/>
    </location>
</feature>
<dbReference type="AlphaFoldDB" id="A0A9P6UPY4"/>
<proteinExistence type="predicted"/>
<accession>A0A9P6UPY4</accession>
<feature type="transmembrane region" description="Helical" evidence="2">
    <location>
        <begin position="114"/>
        <end position="135"/>
    </location>
</feature>
<keyword evidence="3" id="KW-0732">Signal</keyword>
<evidence type="ECO:0000256" key="1">
    <source>
        <dbReference type="SAM" id="MobiDB-lite"/>
    </source>
</evidence>
<keyword evidence="2" id="KW-0472">Membrane</keyword>
<gene>
    <name evidence="4" type="ORF">BGZ99_008300</name>
</gene>
<reference evidence="4" key="1">
    <citation type="journal article" date="2020" name="Fungal Divers.">
        <title>Resolving the Mortierellaceae phylogeny through synthesis of multi-gene phylogenetics and phylogenomics.</title>
        <authorList>
            <person name="Vandepol N."/>
            <person name="Liber J."/>
            <person name="Desiro A."/>
            <person name="Na H."/>
            <person name="Kennedy M."/>
            <person name="Barry K."/>
            <person name="Grigoriev I.V."/>
            <person name="Miller A.N."/>
            <person name="O'Donnell K."/>
            <person name="Stajich J.E."/>
            <person name="Bonito G."/>
        </authorList>
    </citation>
    <scope>NUCLEOTIDE SEQUENCE</scope>
    <source>
        <strain evidence="4">REB-010B</strain>
    </source>
</reference>
<dbReference type="Proteomes" id="UP000738325">
    <property type="component" value="Unassembled WGS sequence"/>
</dbReference>
<comment type="caution">
    <text evidence="4">The sequence shown here is derived from an EMBL/GenBank/DDBJ whole genome shotgun (WGS) entry which is preliminary data.</text>
</comment>
<feature type="chain" id="PRO_5040363801" evidence="3">
    <location>
        <begin position="27"/>
        <end position="313"/>
    </location>
</feature>
<protein>
    <submittedName>
        <fullName evidence="4">Uncharacterized protein</fullName>
    </submittedName>
</protein>
<name>A0A9P6UPY4_9FUNG</name>
<organism evidence="4 5">
    <name type="scientific">Dissophora globulifera</name>
    <dbReference type="NCBI Taxonomy" id="979702"/>
    <lineage>
        <taxon>Eukaryota</taxon>
        <taxon>Fungi</taxon>
        <taxon>Fungi incertae sedis</taxon>
        <taxon>Mucoromycota</taxon>
        <taxon>Mortierellomycotina</taxon>
        <taxon>Mortierellomycetes</taxon>
        <taxon>Mortierellales</taxon>
        <taxon>Mortierellaceae</taxon>
        <taxon>Dissophora</taxon>
    </lineage>
</organism>
<evidence type="ECO:0000313" key="4">
    <source>
        <dbReference type="EMBL" id="KAG0314185.1"/>
    </source>
</evidence>
<dbReference type="EMBL" id="JAAAIP010000637">
    <property type="protein sequence ID" value="KAG0314185.1"/>
    <property type="molecule type" value="Genomic_DNA"/>
</dbReference>
<dbReference type="OrthoDB" id="3261505at2759"/>
<feature type="signal peptide" evidence="3">
    <location>
        <begin position="1"/>
        <end position="26"/>
    </location>
</feature>
<keyword evidence="2" id="KW-0812">Transmembrane</keyword>
<evidence type="ECO:0000313" key="5">
    <source>
        <dbReference type="Proteomes" id="UP000738325"/>
    </source>
</evidence>
<keyword evidence="2" id="KW-1133">Transmembrane helix</keyword>
<sequence>MHFKKTTLALIVALVLASSGPSTVQAQACGGIFGPPCTTTTTAAAATQTSPPAVTTTVTTVSTAAPTTISTTLSEGPKTSRITTSTSFSLTLTTTTTAPTSTPTEASGGGSTNLATAGIVVGSVVVAAAIGIWVFRKWKLSPSRDFQSKIRGDEYTDYPRTYESDTVHLRQLGDTPAEPAGAIKSPYTANTAFPSSLDDQYYDPNYAGGKDASGGYGQHQGGISSGAGGGYGANDYGHGGANYDQGYGDHGGYNDPHAGYGHGDYAQGQMGGGYGHGDYAASQVGGYAPSAAGGYNQGGYAHSNVGGGYQHGY</sequence>
<evidence type="ECO:0000256" key="3">
    <source>
        <dbReference type="SAM" id="SignalP"/>
    </source>
</evidence>
<keyword evidence="5" id="KW-1185">Reference proteome</keyword>
<evidence type="ECO:0000256" key="2">
    <source>
        <dbReference type="SAM" id="Phobius"/>
    </source>
</evidence>